<dbReference type="SUPFAM" id="SSF48317">
    <property type="entry name" value="Acid phosphatase/Vanadium-dependent haloperoxidase"/>
    <property type="match status" value="1"/>
</dbReference>
<dbReference type="PANTHER" id="PTHR14969">
    <property type="entry name" value="SPHINGOSINE-1-PHOSPHATE PHOSPHOHYDROLASE"/>
    <property type="match status" value="1"/>
</dbReference>
<dbReference type="RefSeq" id="WP_120244763.1">
    <property type="nucleotide sequence ID" value="NZ_RAPO01000002.1"/>
</dbReference>
<sequence>MRAIGFEAIRSALPEAAIEALGVATHLGDYSAVVLVGMIGVAVLEEQGDRVPFAVVVLGGIGLATVAKMAFGLPRPPGAGVGGYGFPSGHALGSTVVYGLLANRIGTCRAVIGAAVVVAIVATSRIAIGVHYPADVLAGVGMGAAYLVLALSALEEWPQPEREVSNDRLATDGGTDR</sequence>
<proteinExistence type="predicted"/>
<dbReference type="EMBL" id="RAPO01000002">
    <property type="protein sequence ID" value="RKD95502.1"/>
    <property type="molecule type" value="Genomic_DNA"/>
</dbReference>
<organism evidence="3 4">
    <name type="scientific">Halopiger aswanensis</name>
    <dbReference type="NCBI Taxonomy" id="148449"/>
    <lineage>
        <taxon>Archaea</taxon>
        <taxon>Methanobacteriati</taxon>
        <taxon>Methanobacteriota</taxon>
        <taxon>Stenosarchaea group</taxon>
        <taxon>Halobacteria</taxon>
        <taxon>Halobacteriales</taxon>
        <taxon>Natrialbaceae</taxon>
        <taxon>Halopiger</taxon>
    </lineage>
</organism>
<dbReference type="PANTHER" id="PTHR14969:SF13">
    <property type="entry name" value="AT30094P"/>
    <property type="match status" value="1"/>
</dbReference>
<dbReference type="AlphaFoldDB" id="A0A3R7EFF6"/>
<accession>A0A3R7EFF6</accession>
<feature type="transmembrane region" description="Helical" evidence="1">
    <location>
        <begin position="83"/>
        <end position="103"/>
    </location>
</feature>
<keyword evidence="1" id="KW-0472">Membrane</keyword>
<dbReference type="OrthoDB" id="203007at2157"/>
<name>A0A3R7EFF6_9EURY</name>
<feature type="transmembrane region" description="Helical" evidence="1">
    <location>
        <begin position="136"/>
        <end position="154"/>
    </location>
</feature>
<evidence type="ECO:0000313" key="4">
    <source>
        <dbReference type="Proteomes" id="UP000283805"/>
    </source>
</evidence>
<evidence type="ECO:0000259" key="2">
    <source>
        <dbReference type="SMART" id="SM00014"/>
    </source>
</evidence>
<feature type="domain" description="Phosphatidic acid phosphatase type 2/haloperoxidase" evidence="2">
    <location>
        <begin position="51"/>
        <end position="151"/>
    </location>
</feature>
<keyword evidence="1" id="KW-1133">Transmembrane helix</keyword>
<dbReference type="SMART" id="SM00014">
    <property type="entry name" value="acidPPc"/>
    <property type="match status" value="1"/>
</dbReference>
<evidence type="ECO:0000256" key="1">
    <source>
        <dbReference type="SAM" id="Phobius"/>
    </source>
</evidence>
<reference evidence="3 4" key="1">
    <citation type="submission" date="2018-09" db="EMBL/GenBank/DDBJ databases">
        <title>Genomic Encyclopedia of Archaeal and Bacterial Type Strains, Phase II (KMG-II): from individual species to whole genera.</title>
        <authorList>
            <person name="Goeker M."/>
        </authorList>
    </citation>
    <scope>NUCLEOTIDE SEQUENCE [LARGE SCALE GENOMIC DNA]</scope>
    <source>
        <strain evidence="3 4">DSM 13151</strain>
    </source>
</reference>
<keyword evidence="1" id="KW-0812">Transmembrane</keyword>
<dbReference type="InterPro" id="IPR036938">
    <property type="entry name" value="PAP2/HPO_sf"/>
</dbReference>
<evidence type="ECO:0000313" key="3">
    <source>
        <dbReference type="EMBL" id="RKD95502.1"/>
    </source>
</evidence>
<dbReference type="InterPro" id="IPR000326">
    <property type="entry name" value="PAP2/HPO"/>
</dbReference>
<keyword evidence="4" id="KW-1185">Reference proteome</keyword>
<dbReference type="Proteomes" id="UP000283805">
    <property type="component" value="Unassembled WGS sequence"/>
</dbReference>
<dbReference type="Pfam" id="PF01569">
    <property type="entry name" value="PAP2"/>
    <property type="match status" value="1"/>
</dbReference>
<feature type="transmembrane region" description="Helical" evidence="1">
    <location>
        <begin position="110"/>
        <end position="130"/>
    </location>
</feature>
<gene>
    <name evidence="3" type="ORF">ATJ93_2359</name>
</gene>
<feature type="transmembrane region" description="Helical" evidence="1">
    <location>
        <begin position="20"/>
        <end position="44"/>
    </location>
</feature>
<comment type="caution">
    <text evidence="3">The sequence shown here is derived from an EMBL/GenBank/DDBJ whole genome shotgun (WGS) entry which is preliminary data.</text>
</comment>
<dbReference type="Gene3D" id="1.20.144.10">
    <property type="entry name" value="Phosphatidic acid phosphatase type 2/haloperoxidase"/>
    <property type="match status" value="1"/>
</dbReference>
<protein>
    <submittedName>
        <fullName evidence="3">PAP2 superfamily protein</fullName>
    </submittedName>
</protein>
<feature type="transmembrane region" description="Helical" evidence="1">
    <location>
        <begin position="51"/>
        <end position="71"/>
    </location>
</feature>